<evidence type="ECO:0000256" key="9">
    <source>
        <dbReference type="SAM" id="Phobius"/>
    </source>
</evidence>
<evidence type="ECO:0000256" key="1">
    <source>
        <dbReference type="ARBA" id="ARBA00004141"/>
    </source>
</evidence>
<comment type="subcellular location">
    <subcellularLocation>
        <location evidence="1">Membrane</location>
        <topology evidence="1">Multi-pass membrane protein</topology>
    </subcellularLocation>
</comment>
<dbReference type="Proteomes" id="UP001620626">
    <property type="component" value="Unassembled WGS sequence"/>
</dbReference>
<dbReference type="GO" id="GO:0016020">
    <property type="term" value="C:membrane"/>
    <property type="evidence" value="ECO:0007669"/>
    <property type="project" value="UniProtKB-SubCell"/>
</dbReference>
<keyword evidence="5 9" id="KW-0472">Membrane</keyword>
<gene>
    <name evidence="10" type="ORF">niasHT_034457</name>
</gene>
<comment type="similarity">
    <text evidence="2">Belongs to the TMEM86 family.</text>
</comment>
<evidence type="ECO:0000256" key="8">
    <source>
        <dbReference type="ARBA" id="ARBA00049560"/>
    </source>
</evidence>
<feature type="transmembrane region" description="Helical" evidence="9">
    <location>
        <begin position="30"/>
        <end position="48"/>
    </location>
</feature>
<evidence type="ECO:0000256" key="7">
    <source>
        <dbReference type="ARBA" id="ARBA00049458"/>
    </source>
</evidence>
<protein>
    <recommendedName>
        <fullName evidence="6">lysoplasmalogenase</fullName>
        <ecNumber evidence="6">3.3.2.2</ecNumber>
    </recommendedName>
</protein>
<feature type="transmembrane region" description="Helical" evidence="9">
    <location>
        <begin position="176"/>
        <end position="196"/>
    </location>
</feature>
<evidence type="ECO:0000313" key="10">
    <source>
        <dbReference type="EMBL" id="KAL3069227.1"/>
    </source>
</evidence>
<sequence length="234" mass="26633">MQKLVIYLLSIAFFYEQTNGFNDKFRLKYTVMKTLPILCLALFVHFGWHNSNVKTLRRRFLLVAALLCAACGDFVISIRENADQNFALSALFFGIAHIFYMAFLSAHFRRLSVPLALCCASYVLLLNLRFLSPHFASHPFSTLVLFVYSLVLSTAFVVSGSLVFRGTLFQSPFQKYNLMHFVGYCVFCVSDTLLLLEHAGVNLSCHKEKMILSTYYLAQFLIVRGALETENQAN</sequence>
<evidence type="ECO:0000256" key="4">
    <source>
        <dbReference type="ARBA" id="ARBA00022989"/>
    </source>
</evidence>
<dbReference type="EMBL" id="JBICBT010001397">
    <property type="protein sequence ID" value="KAL3069227.1"/>
    <property type="molecule type" value="Genomic_DNA"/>
</dbReference>
<dbReference type="AlphaFoldDB" id="A0ABD2HUU3"/>
<name>A0ABD2HUU3_9BILA</name>
<reference evidence="10 11" key="1">
    <citation type="submission" date="2024-10" db="EMBL/GenBank/DDBJ databases">
        <authorList>
            <person name="Kim D."/>
        </authorList>
    </citation>
    <scope>NUCLEOTIDE SEQUENCE [LARGE SCALE GENOMIC DNA]</scope>
    <source>
        <strain evidence="10">BH-2024</strain>
    </source>
</reference>
<feature type="transmembrane region" description="Helical" evidence="9">
    <location>
        <begin position="85"/>
        <end position="104"/>
    </location>
</feature>
<dbReference type="PANTHER" id="PTHR31885:SF6">
    <property type="entry name" value="GH04784P"/>
    <property type="match status" value="1"/>
</dbReference>
<dbReference type="Pfam" id="PF07947">
    <property type="entry name" value="YhhN"/>
    <property type="match status" value="1"/>
</dbReference>
<evidence type="ECO:0000256" key="2">
    <source>
        <dbReference type="ARBA" id="ARBA00007375"/>
    </source>
</evidence>
<feature type="transmembrane region" description="Helical" evidence="9">
    <location>
        <begin position="111"/>
        <end position="131"/>
    </location>
</feature>
<proteinExistence type="inferred from homology"/>
<keyword evidence="3 9" id="KW-0812">Transmembrane</keyword>
<keyword evidence="11" id="KW-1185">Reference proteome</keyword>
<dbReference type="InterPro" id="IPR012506">
    <property type="entry name" value="TMEM86B-like"/>
</dbReference>
<accession>A0ABD2HUU3</accession>
<comment type="catalytic activity">
    <reaction evidence="7">
        <text>a 1-O-(1Z-alkenyl)-sn-glycero-3-phosphoethanolamine + H2O = a 2,3-saturated aldehyde + sn-glycero-3-phosphoethanolamine</text>
        <dbReference type="Rhea" id="RHEA:16905"/>
        <dbReference type="ChEBI" id="CHEBI:15377"/>
        <dbReference type="ChEBI" id="CHEBI:73359"/>
        <dbReference type="ChEBI" id="CHEBI:77288"/>
        <dbReference type="ChEBI" id="CHEBI:143890"/>
        <dbReference type="EC" id="3.3.2.2"/>
    </reaction>
</comment>
<evidence type="ECO:0000256" key="6">
    <source>
        <dbReference type="ARBA" id="ARBA00035673"/>
    </source>
</evidence>
<organism evidence="10 11">
    <name type="scientific">Heterodera trifolii</name>
    <dbReference type="NCBI Taxonomy" id="157864"/>
    <lineage>
        <taxon>Eukaryota</taxon>
        <taxon>Metazoa</taxon>
        <taxon>Ecdysozoa</taxon>
        <taxon>Nematoda</taxon>
        <taxon>Chromadorea</taxon>
        <taxon>Rhabditida</taxon>
        <taxon>Tylenchina</taxon>
        <taxon>Tylenchomorpha</taxon>
        <taxon>Tylenchoidea</taxon>
        <taxon>Heteroderidae</taxon>
        <taxon>Heteroderinae</taxon>
        <taxon>Heterodera</taxon>
    </lineage>
</organism>
<comment type="catalytic activity">
    <reaction evidence="8">
        <text>a 1-O-(1Z-alkenyl)-sn-glycero-3-phosphocholine + H2O = a 2,3-saturated aldehyde + sn-glycerol 3-phosphocholine</text>
        <dbReference type="Rhea" id="RHEA:22544"/>
        <dbReference type="ChEBI" id="CHEBI:15377"/>
        <dbReference type="ChEBI" id="CHEBI:16870"/>
        <dbReference type="ChEBI" id="CHEBI:73359"/>
        <dbReference type="ChEBI" id="CHEBI:77287"/>
        <dbReference type="EC" id="3.3.2.2"/>
    </reaction>
</comment>
<comment type="caution">
    <text evidence="10">The sequence shown here is derived from an EMBL/GenBank/DDBJ whole genome shotgun (WGS) entry which is preliminary data.</text>
</comment>
<evidence type="ECO:0000256" key="5">
    <source>
        <dbReference type="ARBA" id="ARBA00023136"/>
    </source>
</evidence>
<keyword evidence="4 9" id="KW-1133">Transmembrane helix</keyword>
<dbReference type="GO" id="GO:0047408">
    <property type="term" value="F:alkenylglycerophosphocholine hydrolase activity"/>
    <property type="evidence" value="ECO:0007669"/>
    <property type="project" value="UniProtKB-EC"/>
</dbReference>
<feature type="transmembrane region" description="Helical" evidence="9">
    <location>
        <begin position="60"/>
        <end position="79"/>
    </location>
</feature>
<dbReference type="PANTHER" id="PTHR31885">
    <property type="entry name" value="GH04784P"/>
    <property type="match status" value="1"/>
</dbReference>
<evidence type="ECO:0000256" key="3">
    <source>
        <dbReference type="ARBA" id="ARBA00022692"/>
    </source>
</evidence>
<dbReference type="EC" id="3.3.2.2" evidence="6"/>
<evidence type="ECO:0000313" key="11">
    <source>
        <dbReference type="Proteomes" id="UP001620626"/>
    </source>
</evidence>
<feature type="transmembrane region" description="Helical" evidence="9">
    <location>
        <begin position="143"/>
        <end position="164"/>
    </location>
</feature>